<protein>
    <recommendedName>
        <fullName evidence="2 7">Ubiquitin-like modifier-activating enzyme ATG7</fullName>
    </recommendedName>
    <alternativeName>
        <fullName evidence="7">Autophagy-related protein 7</fullName>
    </alternativeName>
</protein>
<dbReference type="Pfam" id="PF16420">
    <property type="entry name" value="ATG7_N"/>
    <property type="match status" value="1"/>
</dbReference>
<proteinExistence type="inferred from homology"/>
<comment type="function">
    <text evidence="7">E1-like activating enzyme involved in the 2 ubiquitin-like systems required for cytoplasm to vacuole transport (Cvt) and autophagy. Activates ATG12 for its conjugation with ATG5 and ATG8 for its conjugation with phosphatidylethanolamine. Both systems are needed for the ATG8 association to Cvt vesicles and autophagosomes membranes. Autophagy is essential for maintenance of amino acid levels and protein synthesis under nitrogen starvation. Required for selective autophagic degradation of the nucleus (nucleophagy) as well as for mitophagy which contributes to regulate mitochondrial quantity and quality by eliminating the mitochondria to a basal level to fulfill cellular energy requirements and preventing excess ROS production.</text>
</comment>
<dbReference type="GO" id="GO:0000407">
    <property type="term" value="C:phagophore assembly site"/>
    <property type="evidence" value="ECO:0007669"/>
    <property type="project" value="UniProtKB-SubCell"/>
</dbReference>
<reference evidence="11 12" key="1">
    <citation type="journal article" date="2011" name="J. Gen. Appl. Microbiol.">
        <title>Draft genome sequencing of the enigmatic yeast Saitoella complicata.</title>
        <authorList>
            <person name="Nishida H."/>
            <person name="Hamamoto M."/>
            <person name="Sugiyama J."/>
        </authorList>
    </citation>
    <scope>NUCLEOTIDE SEQUENCE [LARGE SCALE GENOMIC DNA]</scope>
    <source>
        <strain evidence="11 12">NRRL Y-17804</strain>
    </source>
</reference>
<evidence type="ECO:0000256" key="4">
    <source>
        <dbReference type="ARBA" id="ARBA00022927"/>
    </source>
</evidence>
<evidence type="ECO:0000256" key="3">
    <source>
        <dbReference type="ARBA" id="ARBA00022448"/>
    </source>
</evidence>
<evidence type="ECO:0000256" key="6">
    <source>
        <dbReference type="PIRSR" id="PIRSR606285-1"/>
    </source>
</evidence>
<dbReference type="PANTHER" id="PTHR10953">
    <property type="entry name" value="UBIQUITIN-ACTIVATING ENZYME E1"/>
    <property type="match status" value="1"/>
</dbReference>
<evidence type="ECO:0000256" key="2">
    <source>
        <dbReference type="ARBA" id="ARBA00017647"/>
    </source>
</evidence>
<evidence type="ECO:0000259" key="10">
    <source>
        <dbReference type="Pfam" id="PF16420"/>
    </source>
</evidence>
<keyword evidence="5 7" id="KW-0072">Autophagy</keyword>
<dbReference type="InterPro" id="IPR042522">
    <property type="entry name" value="Atg7_N_1"/>
</dbReference>
<dbReference type="EMBL" id="BACD03000027">
    <property type="protein sequence ID" value="GAO49896.1"/>
    <property type="molecule type" value="Genomic_DNA"/>
</dbReference>
<evidence type="ECO:0000313" key="12">
    <source>
        <dbReference type="Proteomes" id="UP000033140"/>
    </source>
</evidence>
<dbReference type="InterPro" id="IPR006285">
    <property type="entry name" value="Atg7"/>
</dbReference>
<dbReference type="GO" id="GO:0019778">
    <property type="term" value="F:Atg12 activating enzyme activity"/>
    <property type="evidence" value="ECO:0007669"/>
    <property type="project" value="TreeGrafter"/>
</dbReference>
<comment type="caution">
    <text evidence="11">The sequence shown here is derived from an EMBL/GenBank/DDBJ whole genome shotgun (WGS) entry which is preliminary data.</text>
</comment>
<dbReference type="GO" id="GO:0015031">
    <property type="term" value="P:protein transport"/>
    <property type="evidence" value="ECO:0007669"/>
    <property type="project" value="UniProtKB-UniRule"/>
</dbReference>
<dbReference type="InterPro" id="IPR035985">
    <property type="entry name" value="Ubiquitin-activating_enz"/>
</dbReference>
<dbReference type="GO" id="GO:0034727">
    <property type="term" value="P:piecemeal microautophagy of the nucleus"/>
    <property type="evidence" value="ECO:0007669"/>
    <property type="project" value="TreeGrafter"/>
</dbReference>
<comment type="similarity">
    <text evidence="1 7">Belongs to the ATG7 family.</text>
</comment>
<gene>
    <name evidence="11" type="ORF">G7K_4033-t1</name>
</gene>
<reference evidence="11 12" key="3">
    <citation type="journal article" date="2015" name="Genome Announc.">
        <title>Draft Genome Sequence of the Archiascomycetous Yeast Saitoella complicata.</title>
        <authorList>
            <person name="Yamauchi K."/>
            <person name="Kondo S."/>
            <person name="Hamamoto M."/>
            <person name="Takahashi Y."/>
            <person name="Ogura Y."/>
            <person name="Hayashi T."/>
            <person name="Nishida H."/>
        </authorList>
    </citation>
    <scope>NUCLEOTIDE SEQUENCE [LARGE SCALE GENOMIC DNA]</scope>
    <source>
        <strain evidence="11 12">NRRL Y-17804</strain>
    </source>
</reference>
<dbReference type="FunFam" id="3.40.140.70:FF:000001">
    <property type="entry name" value="Ubiquitin-like modifier-activating enzyme atg7"/>
    <property type="match status" value="1"/>
</dbReference>
<feature type="domain" description="THIF-type NAD/FAD binding fold" evidence="9">
    <location>
        <begin position="378"/>
        <end position="641"/>
    </location>
</feature>
<dbReference type="Proteomes" id="UP000033140">
    <property type="component" value="Unassembled WGS sequence"/>
</dbReference>
<evidence type="ECO:0000256" key="7">
    <source>
        <dbReference type="RuleBase" id="RU366022"/>
    </source>
</evidence>
<feature type="compositionally biased region" description="Acidic residues" evidence="8">
    <location>
        <begin position="734"/>
        <end position="752"/>
    </location>
</feature>
<dbReference type="GO" id="GO:0000045">
    <property type="term" value="P:autophagosome assembly"/>
    <property type="evidence" value="ECO:0007669"/>
    <property type="project" value="TreeGrafter"/>
</dbReference>
<keyword evidence="12" id="KW-1185">Reference proteome</keyword>
<accession>A0A0E9NJP3</accession>
<feature type="domain" description="Ubiquitin-like modifier-activating enzyme Atg7 N-terminal" evidence="10">
    <location>
        <begin position="55"/>
        <end position="359"/>
    </location>
</feature>
<comment type="subunit">
    <text evidence="7">Homodimer.</text>
</comment>
<comment type="subcellular location">
    <subcellularLocation>
        <location evidence="7">Cytoplasm</location>
    </subcellularLocation>
    <subcellularLocation>
        <location evidence="7">Preautophagosomal structure</location>
    </subcellularLocation>
</comment>
<dbReference type="InterPro" id="IPR032197">
    <property type="entry name" value="Atg7_N"/>
</dbReference>
<dbReference type="Pfam" id="PF00899">
    <property type="entry name" value="ThiF"/>
    <property type="match status" value="1"/>
</dbReference>
<keyword evidence="4 7" id="KW-0653">Protein transport</keyword>
<feature type="region of interest" description="Disordered" evidence="8">
    <location>
        <begin position="733"/>
        <end position="752"/>
    </location>
</feature>
<evidence type="ECO:0000256" key="1">
    <source>
        <dbReference type="ARBA" id="ARBA00010931"/>
    </source>
</evidence>
<dbReference type="CDD" id="cd01486">
    <property type="entry name" value="Apg7"/>
    <property type="match status" value="1"/>
</dbReference>
<keyword evidence="3 7" id="KW-0813">Transport</keyword>
<evidence type="ECO:0000259" key="9">
    <source>
        <dbReference type="Pfam" id="PF00899"/>
    </source>
</evidence>
<dbReference type="GO" id="GO:0016887">
    <property type="term" value="F:ATP hydrolysis activity"/>
    <property type="evidence" value="ECO:0007669"/>
    <property type="project" value="UniProtKB-ARBA"/>
</dbReference>
<dbReference type="GO" id="GO:0019779">
    <property type="term" value="F:Atg8 activating enzyme activity"/>
    <property type="evidence" value="ECO:0007669"/>
    <property type="project" value="TreeGrafter"/>
</dbReference>
<sequence>MRVSIPRAYHVTHQLSHPIYFLRLHSARNLSSLITTLHRPVVSISRIKMSQPVLFAPFSSTVDAAFWHALSNQKIDLDGLDDSAREVVGQYKQGMSGGSCWLELGPNALRTDEETSGGYCRAKGTIKNCNTIEDFKRLDKNAFLTSSAESLWSAINSSEPLTDPSILAIFSLLCYADLKKYIFTYWFCFPVLHTEPTWVRKEKVDTFSADEASFLREVVETWMDGVEPCQKGFWLMKMADYGGAPRWEIGKLEEWETFFKVTPEGARIVAFVDPSTQPLTPAWPARNLLMAVLAKYNVTRIKLLSYREQPGSSSGQSPTFVLDVSTTATRPPALPKHSGWERDTQNKLRPRRVDLGPMMDPHALASTAVDLNLKLMRWRIAPSLDLPTISATRCLLLGAGTLGCGVARTLLGWGVRKVTFVDSGRVSWSNPVRQSLFGFEDCKGGGRPKAQRAAEALKEIYPGVEATGLSLGVPMPGHPPTDVEKTRADWETLQRIFSEHDAIFLLMDSRESRWLPTLMGAAMNKIVINAALGFDSYVVMRHGEGVPAQIDTSVVEDSVAEEVEASATVPEGERLGCYFCNDVVAPVDSLSDRTLDQMCTVTRPGLASIASALAVELLVSITQHPQRTSAPAPPTASSMATRGSSVPSSTEDDLHPLGLIPHQIRGFLNNWTQLLIHGSAYDCCSACSPKIVNMYRDMGWEFVENALREPGWVEEVSGLKEVQRKAMQALETLEWSEEEDEGEYEEGDGELV</sequence>
<dbReference type="InterPro" id="IPR000594">
    <property type="entry name" value="ThiF_NAD_FAD-bd"/>
</dbReference>
<evidence type="ECO:0000313" key="11">
    <source>
        <dbReference type="EMBL" id="GAO49896.1"/>
    </source>
</evidence>
<dbReference type="AlphaFoldDB" id="A0A0E9NJP3"/>
<dbReference type="InterPro" id="IPR042523">
    <property type="entry name" value="Atg7_N_2"/>
</dbReference>
<dbReference type="Gene3D" id="3.40.140.100">
    <property type="entry name" value="Ubiquitin-like modifier-activating enzyme ATG7 C-terminal domain"/>
    <property type="match status" value="1"/>
</dbReference>
<name>A0A0E9NJP3_SAICN</name>
<organism evidence="11 12">
    <name type="scientific">Saitoella complicata (strain BCRC 22490 / CBS 7301 / JCM 7358 / NBRC 10748 / NRRL Y-17804)</name>
    <dbReference type="NCBI Taxonomy" id="698492"/>
    <lineage>
        <taxon>Eukaryota</taxon>
        <taxon>Fungi</taxon>
        <taxon>Dikarya</taxon>
        <taxon>Ascomycota</taxon>
        <taxon>Taphrinomycotina</taxon>
        <taxon>Taphrinomycotina incertae sedis</taxon>
        <taxon>Saitoella</taxon>
    </lineage>
</organism>
<dbReference type="Gene3D" id="3.40.50.720">
    <property type="entry name" value="NAD(P)-binding Rossmann-like Domain"/>
    <property type="match status" value="1"/>
</dbReference>
<keyword evidence="7" id="KW-0963">Cytoplasm</keyword>
<reference evidence="11 12" key="2">
    <citation type="journal article" date="2014" name="J. Gen. Appl. Microbiol.">
        <title>The early diverging ascomycetous budding yeast Saitoella complicata has three histone deacetylases belonging to the Clr6, Hos2, and Rpd3 lineages.</title>
        <authorList>
            <person name="Nishida H."/>
            <person name="Matsumoto T."/>
            <person name="Kondo S."/>
            <person name="Hamamoto M."/>
            <person name="Yoshikawa H."/>
        </authorList>
    </citation>
    <scope>NUCLEOTIDE SEQUENCE [LARGE SCALE GENOMIC DNA]</scope>
    <source>
        <strain evidence="11 12">NRRL Y-17804</strain>
    </source>
</reference>
<evidence type="ECO:0000256" key="8">
    <source>
        <dbReference type="SAM" id="MobiDB-lite"/>
    </source>
</evidence>
<feature type="region of interest" description="Disordered" evidence="8">
    <location>
        <begin position="625"/>
        <end position="654"/>
    </location>
</feature>
<dbReference type="NCBIfam" id="TIGR01381">
    <property type="entry name" value="E1_like_apg7"/>
    <property type="match status" value="1"/>
</dbReference>
<dbReference type="GO" id="GO:0000422">
    <property type="term" value="P:autophagy of mitochondrion"/>
    <property type="evidence" value="ECO:0007669"/>
    <property type="project" value="TreeGrafter"/>
</dbReference>
<dbReference type="FunFam" id="3.40.50.720:FF:000243">
    <property type="entry name" value="Ubiquitin-like modifier-activating enzyme ATG7"/>
    <property type="match status" value="1"/>
</dbReference>
<keyword evidence="7" id="KW-0833">Ubl conjugation pathway</keyword>
<dbReference type="GO" id="GO:0032446">
    <property type="term" value="P:protein modification by small protein conjugation"/>
    <property type="evidence" value="ECO:0007669"/>
    <property type="project" value="TreeGrafter"/>
</dbReference>
<dbReference type="STRING" id="698492.A0A0E9NJP3"/>
<dbReference type="OMA" id="RQIWDAI"/>
<dbReference type="PANTHER" id="PTHR10953:SF3">
    <property type="entry name" value="UBIQUITIN-LIKE MODIFIER-ACTIVATING ENZYME ATG7"/>
    <property type="match status" value="1"/>
</dbReference>
<dbReference type="Gene3D" id="3.40.140.70">
    <property type="entry name" value="Ubiquitin-like modifier-activating enzyme ATG7 N-terminal domain"/>
    <property type="match status" value="1"/>
</dbReference>
<dbReference type="GO" id="GO:0006995">
    <property type="term" value="P:cellular response to nitrogen starvation"/>
    <property type="evidence" value="ECO:0007669"/>
    <property type="project" value="TreeGrafter"/>
</dbReference>
<dbReference type="InterPro" id="IPR045886">
    <property type="entry name" value="ThiF/MoeB/HesA"/>
</dbReference>
<evidence type="ECO:0000256" key="5">
    <source>
        <dbReference type="ARBA" id="ARBA00023006"/>
    </source>
</evidence>
<dbReference type="SUPFAM" id="SSF69572">
    <property type="entry name" value="Activating enzymes of the ubiquitin-like proteins"/>
    <property type="match status" value="1"/>
</dbReference>
<feature type="active site" description="Glycyl thioester intermediate" evidence="6">
    <location>
        <position position="599"/>
    </location>
</feature>